<evidence type="ECO:0000313" key="1">
    <source>
        <dbReference type="EMBL" id="MDE1465843.1"/>
    </source>
</evidence>
<proteinExistence type="predicted"/>
<evidence type="ECO:0000313" key="2">
    <source>
        <dbReference type="Proteomes" id="UP001528823"/>
    </source>
</evidence>
<name>A0ABT5UHG4_9GAMM</name>
<protein>
    <recommendedName>
        <fullName evidence="3">Replication protein</fullName>
    </recommendedName>
</protein>
<reference evidence="1 2" key="1">
    <citation type="submission" date="2022-11" db="EMBL/GenBank/DDBJ databases">
        <title>Spartinivicinus poritis sp. nov., isolated from scleractinian coral Porites lutea.</title>
        <authorList>
            <person name="Zhang G."/>
            <person name="Cai L."/>
            <person name="Wei Q."/>
        </authorList>
    </citation>
    <scope>NUCLEOTIDE SEQUENCE [LARGE SCALE GENOMIC DNA]</scope>
    <source>
        <strain evidence="1 2">A2-2</strain>
    </source>
</reference>
<dbReference type="RefSeq" id="WP_274692146.1">
    <property type="nucleotide sequence ID" value="NZ_JAPMOU010000092.1"/>
</dbReference>
<accession>A0ABT5UHG4</accession>
<keyword evidence="2" id="KW-1185">Reference proteome</keyword>
<dbReference type="Proteomes" id="UP001528823">
    <property type="component" value="Unassembled WGS sequence"/>
</dbReference>
<gene>
    <name evidence="1" type="ORF">ORQ98_28150</name>
</gene>
<sequence>MSKKDLRLSEPAITPHLSFFQLLEAQDADYSNAVDFYDHIPKFLDTQRKRYWSYKDVTPKVSTEFSFNYKGTETTFVVTIKPGRITKNIGGKETDVLVYPSIQREESVYDALRKLATSENGAFFKEDLGTMFTLRMLQKELKRFNKTMSIPELTESLEVLRSAEIEIVSLAGEFKWKPSYLSNMALTTRKDILQDGQSNKCLVLFDSFVTNSVKQLEYREYNYAIAQSAKKPIAKYLIKRMDRRYKQASQGQFYPIKMSTVFKATFRKMDKKMSNNTRQMKAAIEEMKKLLRLEKVEIEPIKSLYDKRKTVDYLYKLYPHDRLVSDMKRFNKKYSIMKNRAALYEERQGSLFTEDE</sequence>
<organism evidence="1 2">
    <name type="scientific">Spartinivicinus poritis</name>
    <dbReference type="NCBI Taxonomy" id="2994640"/>
    <lineage>
        <taxon>Bacteria</taxon>
        <taxon>Pseudomonadati</taxon>
        <taxon>Pseudomonadota</taxon>
        <taxon>Gammaproteobacteria</taxon>
        <taxon>Oceanospirillales</taxon>
        <taxon>Zooshikellaceae</taxon>
        <taxon>Spartinivicinus</taxon>
    </lineage>
</organism>
<comment type="caution">
    <text evidence="1">The sequence shown here is derived from an EMBL/GenBank/DDBJ whole genome shotgun (WGS) entry which is preliminary data.</text>
</comment>
<evidence type="ECO:0008006" key="3">
    <source>
        <dbReference type="Google" id="ProtNLM"/>
    </source>
</evidence>
<dbReference type="EMBL" id="JAPMOU010000092">
    <property type="protein sequence ID" value="MDE1465843.1"/>
    <property type="molecule type" value="Genomic_DNA"/>
</dbReference>